<reference evidence="1" key="1">
    <citation type="submission" date="2022-04" db="EMBL/GenBank/DDBJ databases">
        <title>Genome of the entomopathogenic fungus Entomophthora muscae.</title>
        <authorList>
            <person name="Elya C."/>
            <person name="Lovett B.R."/>
            <person name="Lee E."/>
            <person name="Macias A.M."/>
            <person name="Hajek A.E."/>
            <person name="De Bivort B.L."/>
            <person name="Kasson M.T."/>
            <person name="De Fine Licht H.H."/>
            <person name="Stajich J.E."/>
        </authorList>
    </citation>
    <scope>NUCLEOTIDE SEQUENCE</scope>
    <source>
        <strain evidence="1">Berkeley</strain>
    </source>
</reference>
<name>A0ACC2TYN6_9FUNG</name>
<gene>
    <name evidence="1" type="primary">RPC19_2</name>
    <name evidence="1" type="ORF">DSO57_1030997</name>
</gene>
<organism evidence="1 2">
    <name type="scientific">Entomophthora muscae</name>
    <dbReference type="NCBI Taxonomy" id="34485"/>
    <lineage>
        <taxon>Eukaryota</taxon>
        <taxon>Fungi</taxon>
        <taxon>Fungi incertae sedis</taxon>
        <taxon>Zoopagomycota</taxon>
        <taxon>Entomophthoromycotina</taxon>
        <taxon>Entomophthoromycetes</taxon>
        <taxon>Entomophthorales</taxon>
        <taxon>Entomophthoraceae</taxon>
        <taxon>Entomophthora</taxon>
    </lineage>
</organism>
<evidence type="ECO:0000313" key="2">
    <source>
        <dbReference type="Proteomes" id="UP001165960"/>
    </source>
</evidence>
<protein>
    <submittedName>
        <fullName evidence="1">RNA polymerase subunit AC19</fullName>
    </submittedName>
</protein>
<dbReference type="Proteomes" id="UP001165960">
    <property type="component" value="Unassembled WGS sequence"/>
</dbReference>
<dbReference type="EMBL" id="QTSX02001639">
    <property type="protein sequence ID" value="KAJ9079870.1"/>
    <property type="molecule type" value="Genomic_DNA"/>
</dbReference>
<proteinExistence type="predicted"/>
<accession>A0ACC2TYN6</accession>
<sequence length="161" mass="18261">MTKQEPKPQTVEPMEVEGIPEDDVQLMDTEEYTPDMFAGKISLIAGDPNDLTAATYQFTDEDHTLGNALRWVIAKDPKVEYVGYSIPHPSEPKMNFRIQTIEGKDTREALDDGLTNLIDMCEHVSKAFQTEFKRGDFKVLPNERDEVNKKVAEMLAAKKKI</sequence>
<comment type="caution">
    <text evidence="1">The sequence shown here is derived from an EMBL/GenBank/DDBJ whole genome shotgun (WGS) entry which is preliminary data.</text>
</comment>
<evidence type="ECO:0000313" key="1">
    <source>
        <dbReference type="EMBL" id="KAJ9079870.1"/>
    </source>
</evidence>
<keyword evidence="2" id="KW-1185">Reference proteome</keyword>